<protein>
    <submittedName>
        <fullName evidence="1">Uncharacterized protein</fullName>
    </submittedName>
</protein>
<name>A0ABQ2HH38_9BACT</name>
<accession>A0ABQ2HH38</accession>
<evidence type="ECO:0000313" key="1">
    <source>
        <dbReference type="EMBL" id="GGM79880.1"/>
    </source>
</evidence>
<proteinExistence type="predicted"/>
<reference evidence="2" key="1">
    <citation type="journal article" date="2019" name="Int. J. Syst. Evol. Microbiol.">
        <title>The Global Catalogue of Microorganisms (GCM) 10K type strain sequencing project: providing services to taxonomists for standard genome sequencing and annotation.</title>
        <authorList>
            <consortium name="The Broad Institute Genomics Platform"/>
            <consortium name="The Broad Institute Genome Sequencing Center for Infectious Disease"/>
            <person name="Wu L."/>
            <person name="Ma J."/>
        </authorList>
    </citation>
    <scope>NUCLEOTIDE SEQUENCE [LARGE SCALE GENOMIC DNA]</scope>
    <source>
        <strain evidence="2">CGMCC 1.6375</strain>
    </source>
</reference>
<dbReference type="EMBL" id="BMLI01000001">
    <property type="protein sequence ID" value="GGM79880.1"/>
    <property type="molecule type" value="Genomic_DNA"/>
</dbReference>
<dbReference type="RefSeq" id="WP_019942326.1">
    <property type="nucleotide sequence ID" value="NZ_BMLI01000001.1"/>
</dbReference>
<dbReference type="InterPro" id="IPR053865">
    <property type="entry name" value="DUF6934"/>
</dbReference>
<sequence>MDERGYPFEVIPDEHIYKFESVSANKKIHKAVLMTPTANEWLFNLALVDVDEDRLRDDVESNNGDMPVILATVFQIVDHFLKIRPECIVMFRGNDSRRQRLYRIALSRELFRISEKFEIFGGQHGKAVPFTPNTDFELYYIKLRRHEGDKTIGRDQKI</sequence>
<organism evidence="1 2">
    <name type="scientific">Dyadobacter beijingensis</name>
    <dbReference type="NCBI Taxonomy" id="365489"/>
    <lineage>
        <taxon>Bacteria</taxon>
        <taxon>Pseudomonadati</taxon>
        <taxon>Bacteroidota</taxon>
        <taxon>Cytophagia</taxon>
        <taxon>Cytophagales</taxon>
        <taxon>Spirosomataceae</taxon>
        <taxon>Dyadobacter</taxon>
    </lineage>
</organism>
<evidence type="ECO:0000313" key="2">
    <source>
        <dbReference type="Proteomes" id="UP000632339"/>
    </source>
</evidence>
<dbReference type="Proteomes" id="UP000632339">
    <property type="component" value="Unassembled WGS sequence"/>
</dbReference>
<gene>
    <name evidence="1" type="ORF">GCM10010967_09590</name>
</gene>
<keyword evidence="2" id="KW-1185">Reference proteome</keyword>
<comment type="caution">
    <text evidence="1">The sequence shown here is derived from an EMBL/GenBank/DDBJ whole genome shotgun (WGS) entry which is preliminary data.</text>
</comment>
<dbReference type="Pfam" id="PF22028">
    <property type="entry name" value="DUF6934"/>
    <property type="match status" value="1"/>
</dbReference>